<proteinExistence type="predicted"/>
<organism evidence="2">
    <name type="scientific">Lepeophtheirus salmonis</name>
    <name type="common">Salmon louse</name>
    <name type="synonym">Caligus salmonis</name>
    <dbReference type="NCBI Taxonomy" id="72036"/>
    <lineage>
        <taxon>Eukaryota</taxon>
        <taxon>Metazoa</taxon>
        <taxon>Ecdysozoa</taxon>
        <taxon>Arthropoda</taxon>
        <taxon>Crustacea</taxon>
        <taxon>Multicrustacea</taxon>
        <taxon>Hexanauplia</taxon>
        <taxon>Copepoda</taxon>
        <taxon>Siphonostomatoida</taxon>
        <taxon>Caligidae</taxon>
        <taxon>Lepeophtheirus</taxon>
    </lineage>
</organism>
<feature type="domain" description="Integrase zinc-binding" evidence="1">
    <location>
        <begin position="16"/>
        <end position="70"/>
    </location>
</feature>
<name>A0A0K2UQZ0_LEPSM</name>
<evidence type="ECO:0000259" key="1">
    <source>
        <dbReference type="Pfam" id="PF17921"/>
    </source>
</evidence>
<reference evidence="2" key="1">
    <citation type="submission" date="2014-05" db="EMBL/GenBank/DDBJ databases">
        <authorList>
            <person name="Chronopoulou M."/>
        </authorList>
    </citation>
    <scope>NUCLEOTIDE SEQUENCE</scope>
    <source>
        <tissue evidence="2">Whole organism</tissue>
    </source>
</reference>
<protein>
    <submittedName>
        <fullName evidence="2">Putative LOC101163551 [Oryzias latipes]</fullName>
    </submittedName>
</protein>
<sequence>MKICDVRNPIPREVMPPSLVEGIIKRVHSESHRGIQVSIRKIHGFHFWDRLKGDVKECIRGCDTCAKTKITTYMNKNPSLVDAPKKIVPSTSYRYSGTIHTSRWHDKLAYNN</sequence>
<dbReference type="Pfam" id="PF17921">
    <property type="entry name" value="Integrase_H2C2"/>
    <property type="match status" value="1"/>
</dbReference>
<dbReference type="InterPro" id="IPR041588">
    <property type="entry name" value="Integrase_H2C2"/>
</dbReference>
<dbReference type="AlphaFoldDB" id="A0A0K2UQZ0"/>
<dbReference type="Gene3D" id="1.10.340.70">
    <property type="match status" value="1"/>
</dbReference>
<accession>A0A0K2UQZ0</accession>
<dbReference type="EMBL" id="HACA01023114">
    <property type="protein sequence ID" value="CDW40475.1"/>
    <property type="molecule type" value="Transcribed_RNA"/>
</dbReference>
<evidence type="ECO:0000313" key="2">
    <source>
        <dbReference type="EMBL" id="CDW40475.1"/>
    </source>
</evidence>